<evidence type="ECO:0000313" key="6">
    <source>
        <dbReference type="Proteomes" id="UP000332933"/>
    </source>
</evidence>
<protein>
    <submittedName>
        <fullName evidence="5">Aste57867_17445 protein</fullName>
    </submittedName>
</protein>
<reference evidence="5 6" key="1">
    <citation type="submission" date="2019-03" db="EMBL/GenBank/DDBJ databases">
        <authorList>
            <person name="Gaulin E."/>
            <person name="Dumas B."/>
        </authorList>
    </citation>
    <scope>NUCLEOTIDE SEQUENCE [LARGE SCALE GENOMIC DNA]</scope>
    <source>
        <strain evidence="5">CBS 568.67</strain>
    </source>
</reference>
<keyword evidence="2" id="KW-1133">Transmembrane helix</keyword>
<name>A0A485L8N1_9STRA</name>
<feature type="chain" id="PRO_5036355562" evidence="3">
    <location>
        <begin position="21"/>
        <end position="391"/>
    </location>
</feature>
<feature type="region of interest" description="Disordered" evidence="1">
    <location>
        <begin position="261"/>
        <end position="391"/>
    </location>
</feature>
<evidence type="ECO:0000256" key="2">
    <source>
        <dbReference type="SAM" id="Phobius"/>
    </source>
</evidence>
<proteinExistence type="predicted"/>
<dbReference type="EMBL" id="CAADRA010006187">
    <property type="protein sequence ID" value="VFT94199.1"/>
    <property type="molecule type" value="Genomic_DNA"/>
</dbReference>
<dbReference type="Proteomes" id="UP000332933">
    <property type="component" value="Unassembled WGS sequence"/>
</dbReference>
<reference evidence="4" key="2">
    <citation type="submission" date="2019-06" db="EMBL/GenBank/DDBJ databases">
        <title>Genomics analysis of Aphanomyces spp. identifies a new class of oomycete effector associated with host adaptation.</title>
        <authorList>
            <person name="Gaulin E."/>
        </authorList>
    </citation>
    <scope>NUCLEOTIDE SEQUENCE</scope>
    <source>
        <strain evidence="4">CBS 578.67</strain>
    </source>
</reference>
<evidence type="ECO:0000313" key="4">
    <source>
        <dbReference type="EMBL" id="KAF0691267.1"/>
    </source>
</evidence>
<keyword evidence="6" id="KW-1185">Reference proteome</keyword>
<feature type="compositionally biased region" description="Low complexity" evidence="1">
    <location>
        <begin position="263"/>
        <end position="273"/>
    </location>
</feature>
<dbReference type="EMBL" id="VJMH01006166">
    <property type="protein sequence ID" value="KAF0691267.1"/>
    <property type="molecule type" value="Genomic_DNA"/>
</dbReference>
<gene>
    <name evidence="5" type="primary">Aste57867_17445</name>
    <name evidence="4" type="ORF">As57867_017385</name>
    <name evidence="5" type="ORF">ASTE57867_17445</name>
</gene>
<feature type="signal peptide" evidence="3">
    <location>
        <begin position="1"/>
        <end position="20"/>
    </location>
</feature>
<feature type="compositionally biased region" description="Low complexity" evidence="1">
    <location>
        <begin position="281"/>
        <end position="302"/>
    </location>
</feature>
<keyword evidence="2" id="KW-0472">Membrane</keyword>
<evidence type="ECO:0000313" key="5">
    <source>
        <dbReference type="EMBL" id="VFT94199.1"/>
    </source>
</evidence>
<evidence type="ECO:0000256" key="1">
    <source>
        <dbReference type="SAM" id="MobiDB-lite"/>
    </source>
</evidence>
<keyword evidence="3" id="KW-0732">Signal</keyword>
<organism evidence="5 6">
    <name type="scientific">Aphanomyces stellatus</name>
    <dbReference type="NCBI Taxonomy" id="120398"/>
    <lineage>
        <taxon>Eukaryota</taxon>
        <taxon>Sar</taxon>
        <taxon>Stramenopiles</taxon>
        <taxon>Oomycota</taxon>
        <taxon>Saprolegniomycetes</taxon>
        <taxon>Saprolegniales</taxon>
        <taxon>Verrucalvaceae</taxon>
        <taxon>Aphanomyces</taxon>
    </lineage>
</organism>
<keyword evidence="2" id="KW-0812">Transmembrane</keyword>
<dbReference type="AlphaFoldDB" id="A0A485L8N1"/>
<accession>A0A485L8N1</accession>
<sequence>MRLLVPLVAGAVGLAANVAAQFDAQQPNTTFCWDDVVAPGASLGPIDLVKLATSTNCSVSLALRRNMSAVILPGQSAPMQWTISFAAGRPKSDVQSTTLFVCQDASPSCATFDSKTSPTGSANNADLPFTGSMLFQSPGMHLVAVLATVGTTNVIAYDVVQVRPVPTPAAESSAGVSSTTLGLAIGGGVLVLVLVVVLIMQHRRRARESRNKAVAMLSLPRSGWDAANGASAAAVVVASSSKPPSSVAGTHDTYENDHLVLGSTKKQPSSSSSKKTKKHTSSSSAQSVGSSRSNGSARSVPRPHAPPPPPAGTLSPNSSIYTGYDEPMSAYSESHVGGYDTRSTAPPFRDDVDAMYDARLYPQQQQPYPPQYTRHHQPPPLPRHPAPAYHR</sequence>
<evidence type="ECO:0000256" key="3">
    <source>
        <dbReference type="SAM" id="SignalP"/>
    </source>
</evidence>
<feature type="transmembrane region" description="Helical" evidence="2">
    <location>
        <begin position="181"/>
        <end position="200"/>
    </location>
</feature>